<dbReference type="PANTHER" id="PTHR46696">
    <property type="entry name" value="P450, PUTATIVE (EUROFUNG)-RELATED"/>
    <property type="match status" value="1"/>
</dbReference>
<dbReference type="InterPro" id="IPR017972">
    <property type="entry name" value="Cyt_P450_CS"/>
</dbReference>
<evidence type="ECO:0000256" key="5">
    <source>
        <dbReference type="ARBA" id="ARBA00023004"/>
    </source>
</evidence>
<dbReference type="AlphaFoldDB" id="A0A255DU24"/>
<dbReference type="Gene3D" id="1.10.630.10">
    <property type="entry name" value="Cytochrome P450"/>
    <property type="match status" value="1"/>
</dbReference>
<dbReference type="SUPFAM" id="SSF48264">
    <property type="entry name" value="Cytochrome P450"/>
    <property type="match status" value="1"/>
</dbReference>
<reference evidence="8 9" key="1">
    <citation type="submission" date="2017-07" db="EMBL/GenBank/DDBJ databases">
        <title>The new phylogeny of genus Mycobacterium.</title>
        <authorList>
            <person name="Tortoli E."/>
            <person name="Trovato A."/>
            <person name="Cirillo D.M."/>
        </authorList>
    </citation>
    <scope>NUCLEOTIDE SEQUENCE [LARGE SCALE GENOMIC DNA]</scope>
    <source>
        <strain evidence="8 9">ATCC 33027</strain>
    </source>
</reference>
<comment type="similarity">
    <text evidence="1 7">Belongs to the cytochrome P450 family.</text>
</comment>
<gene>
    <name evidence="8" type="ORF">CG716_00425</name>
</gene>
<dbReference type="RefSeq" id="WP_094475409.1">
    <property type="nucleotide sequence ID" value="NZ_NOZR01000001.1"/>
</dbReference>
<dbReference type="PANTHER" id="PTHR46696:SF6">
    <property type="entry name" value="P450, PUTATIVE (EUROFUNG)-RELATED"/>
    <property type="match status" value="1"/>
</dbReference>
<dbReference type="PROSITE" id="PS00086">
    <property type="entry name" value="CYTOCHROME_P450"/>
    <property type="match status" value="1"/>
</dbReference>
<evidence type="ECO:0000256" key="1">
    <source>
        <dbReference type="ARBA" id="ARBA00010617"/>
    </source>
</evidence>
<dbReference type="InterPro" id="IPR002397">
    <property type="entry name" value="Cyt_P450_B"/>
</dbReference>
<evidence type="ECO:0000256" key="2">
    <source>
        <dbReference type="ARBA" id="ARBA00022617"/>
    </source>
</evidence>
<evidence type="ECO:0000313" key="9">
    <source>
        <dbReference type="Proteomes" id="UP000216063"/>
    </source>
</evidence>
<accession>A0A255DU24</accession>
<comment type="caution">
    <text evidence="8">The sequence shown here is derived from an EMBL/GenBank/DDBJ whole genome shotgun (WGS) entry which is preliminary data.</text>
</comment>
<evidence type="ECO:0000256" key="7">
    <source>
        <dbReference type="RuleBase" id="RU000461"/>
    </source>
</evidence>
<dbReference type="InterPro" id="IPR001128">
    <property type="entry name" value="Cyt_P450"/>
</dbReference>
<dbReference type="GO" id="GO:0020037">
    <property type="term" value="F:heme binding"/>
    <property type="evidence" value="ECO:0007669"/>
    <property type="project" value="InterPro"/>
</dbReference>
<dbReference type="Pfam" id="PF00067">
    <property type="entry name" value="p450"/>
    <property type="match status" value="2"/>
</dbReference>
<keyword evidence="5 7" id="KW-0408">Iron</keyword>
<organism evidence="8 9">
    <name type="scientific">Mycolicibacterium sphagni</name>
    <dbReference type="NCBI Taxonomy" id="1786"/>
    <lineage>
        <taxon>Bacteria</taxon>
        <taxon>Bacillati</taxon>
        <taxon>Actinomycetota</taxon>
        <taxon>Actinomycetes</taxon>
        <taxon>Mycobacteriales</taxon>
        <taxon>Mycobacteriaceae</taxon>
        <taxon>Mycolicibacterium</taxon>
    </lineage>
</organism>
<evidence type="ECO:0000313" key="8">
    <source>
        <dbReference type="EMBL" id="OYN82724.1"/>
    </source>
</evidence>
<evidence type="ECO:0000256" key="3">
    <source>
        <dbReference type="ARBA" id="ARBA00022723"/>
    </source>
</evidence>
<dbReference type="OrthoDB" id="3599725at2"/>
<dbReference type="PRINTS" id="PR00359">
    <property type="entry name" value="BP450"/>
</dbReference>
<dbReference type="PRINTS" id="PR00385">
    <property type="entry name" value="P450"/>
</dbReference>
<dbReference type="GO" id="GO:0004497">
    <property type="term" value="F:monooxygenase activity"/>
    <property type="evidence" value="ECO:0007669"/>
    <property type="project" value="UniProtKB-KW"/>
</dbReference>
<evidence type="ECO:0000256" key="6">
    <source>
        <dbReference type="ARBA" id="ARBA00023033"/>
    </source>
</evidence>
<name>A0A255DU24_9MYCO</name>
<dbReference type="Proteomes" id="UP000216063">
    <property type="component" value="Unassembled WGS sequence"/>
</dbReference>
<sequence>MSSRPDLDEIPRLDLAELPMAADRAVGWAALRDAGPLIAGDGYYTLARRDDVLEALRNTEVYSSKKAFDGLGSPLPMVPIAFDPPEHTRFRRILHPFFSMQTLGALLPSLQQQAIDVIDDIAANDSCEVVQELAIPYPSQVFLTLFGLPLEDRDRLVAWKDAIIDIGLLDSLDDADLTPAIELATYLTGAIAEHRRSPGDDILSQVLTGSDPLDDGEALGLGYVFILAGLDTVRSAIGSALLMLARRPGVRRLLCADPSQIPVFVEELLRLESPAPLIPRVTTRPVEVAGVTLPAGAKVRLPLAAINRDGSDGISGDELVMDGKLHRHWGFGGGPHRCLGSNLARMEPRLVLTEWLSRIPDFEVAPGFDPLVEWPAPSLALPKLPLVFGSGEHGQQ</sequence>
<keyword evidence="4 7" id="KW-0560">Oxidoreductase</keyword>
<dbReference type="GO" id="GO:0016705">
    <property type="term" value="F:oxidoreductase activity, acting on paired donors, with incorporation or reduction of molecular oxygen"/>
    <property type="evidence" value="ECO:0007669"/>
    <property type="project" value="InterPro"/>
</dbReference>
<dbReference type="EMBL" id="NOZR01000001">
    <property type="protein sequence ID" value="OYN82724.1"/>
    <property type="molecule type" value="Genomic_DNA"/>
</dbReference>
<keyword evidence="2 7" id="KW-0349">Heme</keyword>
<protein>
    <submittedName>
        <fullName evidence="8">Cytochrome P450</fullName>
    </submittedName>
</protein>
<dbReference type="GO" id="GO:0005506">
    <property type="term" value="F:iron ion binding"/>
    <property type="evidence" value="ECO:0007669"/>
    <property type="project" value="InterPro"/>
</dbReference>
<dbReference type="InterPro" id="IPR036396">
    <property type="entry name" value="Cyt_P450_sf"/>
</dbReference>
<proteinExistence type="inferred from homology"/>
<keyword evidence="9" id="KW-1185">Reference proteome</keyword>
<keyword evidence="3 7" id="KW-0479">Metal-binding</keyword>
<keyword evidence="6 7" id="KW-0503">Monooxygenase</keyword>
<evidence type="ECO:0000256" key="4">
    <source>
        <dbReference type="ARBA" id="ARBA00023002"/>
    </source>
</evidence>